<evidence type="ECO:0000256" key="2">
    <source>
        <dbReference type="SAM" id="MobiDB-lite"/>
    </source>
</evidence>
<evidence type="ECO:0000256" key="1">
    <source>
        <dbReference type="SAM" id="Coils"/>
    </source>
</evidence>
<organism evidence="3 4">
    <name type="scientific">Pisum sativum</name>
    <name type="common">Garden pea</name>
    <name type="synonym">Lathyrus oleraceus</name>
    <dbReference type="NCBI Taxonomy" id="3888"/>
    <lineage>
        <taxon>Eukaryota</taxon>
        <taxon>Viridiplantae</taxon>
        <taxon>Streptophyta</taxon>
        <taxon>Embryophyta</taxon>
        <taxon>Tracheophyta</taxon>
        <taxon>Spermatophyta</taxon>
        <taxon>Magnoliopsida</taxon>
        <taxon>eudicotyledons</taxon>
        <taxon>Gunneridae</taxon>
        <taxon>Pentapetalae</taxon>
        <taxon>rosids</taxon>
        <taxon>fabids</taxon>
        <taxon>Fabales</taxon>
        <taxon>Fabaceae</taxon>
        <taxon>Papilionoideae</taxon>
        <taxon>50 kb inversion clade</taxon>
        <taxon>NPAAA clade</taxon>
        <taxon>Hologalegina</taxon>
        <taxon>IRL clade</taxon>
        <taxon>Fabeae</taxon>
        <taxon>Lathyrus</taxon>
    </lineage>
</organism>
<reference evidence="3 4" key="1">
    <citation type="journal article" date="2022" name="Nat. Genet.">
        <title>Improved pea reference genome and pan-genome highlight genomic features and evolutionary characteristics.</title>
        <authorList>
            <person name="Yang T."/>
            <person name="Liu R."/>
            <person name="Luo Y."/>
            <person name="Hu S."/>
            <person name="Wang D."/>
            <person name="Wang C."/>
            <person name="Pandey M.K."/>
            <person name="Ge S."/>
            <person name="Xu Q."/>
            <person name="Li N."/>
            <person name="Li G."/>
            <person name="Huang Y."/>
            <person name="Saxena R.K."/>
            <person name="Ji Y."/>
            <person name="Li M."/>
            <person name="Yan X."/>
            <person name="He Y."/>
            <person name="Liu Y."/>
            <person name="Wang X."/>
            <person name="Xiang C."/>
            <person name="Varshney R.K."/>
            <person name="Ding H."/>
            <person name="Gao S."/>
            <person name="Zong X."/>
        </authorList>
    </citation>
    <scope>NUCLEOTIDE SEQUENCE [LARGE SCALE GENOMIC DNA]</scope>
    <source>
        <strain evidence="3 4">cv. Zhongwan 6</strain>
    </source>
</reference>
<evidence type="ECO:0000313" key="4">
    <source>
        <dbReference type="Proteomes" id="UP001058974"/>
    </source>
</evidence>
<accession>A0A9D4VTQ7</accession>
<dbReference type="EMBL" id="JAMSHJ010000007">
    <property type="protein sequence ID" value="KAI5388510.1"/>
    <property type="molecule type" value="Genomic_DNA"/>
</dbReference>
<name>A0A9D4VTQ7_PEA</name>
<feature type="region of interest" description="Disordered" evidence="2">
    <location>
        <begin position="46"/>
        <end position="101"/>
    </location>
</feature>
<dbReference type="AlphaFoldDB" id="A0A9D4VTQ7"/>
<feature type="coiled-coil region" evidence="1">
    <location>
        <begin position="1"/>
        <end position="42"/>
    </location>
</feature>
<protein>
    <submittedName>
        <fullName evidence="3">Uncharacterized protein</fullName>
    </submittedName>
</protein>
<comment type="caution">
    <text evidence="3">The sequence shown here is derived from an EMBL/GenBank/DDBJ whole genome shotgun (WGS) entry which is preliminary data.</text>
</comment>
<keyword evidence="4" id="KW-1185">Reference proteome</keyword>
<dbReference type="Gramene" id="Psat07G0426600-T1">
    <property type="protein sequence ID" value="KAI5388510.1"/>
    <property type="gene ID" value="KIW84_074266"/>
</dbReference>
<gene>
    <name evidence="3" type="ORF">KIW84_074266</name>
</gene>
<proteinExistence type="predicted"/>
<evidence type="ECO:0000313" key="3">
    <source>
        <dbReference type="EMBL" id="KAI5388510.1"/>
    </source>
</evidence>
<sequence length="173" mass="19169">MEQLEQNQVALRVDMDSVKGNVEEMKDKMDQLTRVITNMLAREVANEKRKTTSTPIPPLWDGNPLQGFTSDIQGGEAKDGAVHPEGCTPTLAHNGAPRSVQIPVPQDNYVDLSQQYEEEDPKGMVQGNKPVTHSDATVGETRTKDKYKVLEERLKVIEGFNIFGVDAMGMCLI</sequence>
<keyword evidence="1" id="KW-0175">Coiled coil</keyword>
<dbReference type="Proteomes" id="UP001058974">
    <property type="component" value="Chromosome 7"/>
</dbReference>